<reference evidence="1" key="1">
    <citation type="submission" date="2013-07" db="EMBL/GenBank/DDBJ databases">
        <title>The genome of an arbuscular mycorrhizal fungus provides insights into the evolution of the oldest plant symbiosis.</title>
        <authorList>
            <consortium name="DOE Joint Genome Institute"/>
            <person name="Tisserant E."/>
            <person name="Malbreil M."/>
            <person name="Kuo A."/>
            <person name="Kohler A."/>
            <person name="Symeonidi A."/>
            <person name="Balestrini R."/>
            <person name="Charron P."/>
            <person name="Duensing N."/>
            <person name="Frei-dit-Frey N."/>
            <person name="Gianinazzi-Pearson V."/>
            <person name="Gilbert B."/>
            <person name="Handa Y."/>
            <person name="Hijri M."/>
            <person name="Kaul R."/>
            <person name="Kawaguchi M."/>
            <person name="Krajinski F."/>
            <person name="Lammers P."/>
            <person name="Lapierre D."/>
            <person name="Masclaux F.G."/>
            <person name="Murat C."/>
            <person name="Morin E."/>
            <person name="Ndikumana S."/>
            <person name="Pagni M."/>
            <person name="Petitpierre D."/>
            <person name="Requena N."/>
            <person name="Rosikiewicz P."/>
            <person name="Riley R."/>
            <person name="Saito K."/>
            <person name="San Clemente H."/>
            <person name="Shapiro H."/>
            <person name="van Tuinen D."/>
            <person name="Becard G."/>
            <person name="Bonfante P."/>
            <person name="Paszkowski U."/>
            <person name="Shachar-Hill Y."/>
            <person name="Young J.P."/>
            <person name="Sanders I.R."/>
            <person name="Henrissat B."/>
            <person name="Rensing S.A."/>
            <person name="Grigoriev I.V."/>
            <person name="Corradi N."/>
            <person name="Roux C."/>
            <person name="Martin F."/>
        </authorList>
    </citation>
    <scope>NUCLEOTIDE SEQUENCE</scope>
    <source>
        <strain evidence="1">DAOM 197198</strain>
    </source>
</reference>
<accession>U9TLN6</accession>
<protein>
    <submittedName>
        <fullName evidence="1">Uncharacterized protein</fullName>
    </submittedName>
</protein>
<sequence length="75" mass="8389">MFALCNIYNPGSDWTRPNILVWVEALTQTGPILIFDNITSNNRDKITTSIETTHLSTETTSLTPLNLNTKHSISI</sequence>
<evidence type="ECO:0000313" key="1">
    <source>
        <dbReference type="EMBL" id="ESA04256.1"/>
    </source>
</evidence>
<name>U9TLN6_RHIID</name>
<proteinExistence type="predicted"/>
<dbReference type="EMBL" id="KI294449">
    <property type="protein sequence ID" value="ESA04256.1"/>
    <property type="molecule type" value="Genomic_DNA"/>
</dbReference>
<organism evidence="1">
    <name type="scientific">Rhizophagus irregularis (strain DAOM 181602 / DAOM 197198 / MUCL 43194)</name>
    <name type="common">Arbuscular mycorrhizal fungus</name>
    <name type="synonym">Glomus intraradices</name>
    <dbReference type="NCBI Taxonomy" id="747089"/>
    <lineage>
        <taxon>Eukaryota</taxon>
        <taxon>Fungi</taxon>
        <taxon>Fungi incertae sedis</taxon>
        <taxon>Mucoromycota</taxon>
        <taxon>Glomeromycotina</taxon>
        <taxon>Glomeromycetes</taxon>
        <taxon>Glomerales</taxon>
        <taxon>Glomeraceae</taxon>
        <taxon>Rhizophagus</taxon>
    </lineage>
</organism>
<gene>
    <name evidence="1" type="ORF">GLOINDRAFT_4775</name>
</gene>
<dbReference type="HOGENOM" id="CLU_2672368_0_0_1"/>
<dbReference type="AlphaFoldDB" id="U9TLN6"/>